<protein>
    <submittedName>
        <fullName evidence="1">Uncharacterized protein</fullName>
    </submittedName>
</protein>
<reference evidence="1" key="2">
    <citation type="submission" date="2015-03" db="EMBL/GenBank/DDBJ databases">
        <authorList>
            <person name="Chow C.-E.T."/>
            <person name="Winget D.M."/>
            <person name="White R.A.III."/>
            <person name="Hallam S.J."/>
            <person name="Suttle C.A."/>
        </authorList>
    </citation>
    <scope>NUCLEOTIDE SEQUENCE</scope>
    <source>
        <strain evidence="1">H4084976</strain>
    </source>
</reference>
<evidence type="ECO:0000313" key="1">
    <source>
        <dbReference type="EMBL" id="AKH47399.1"/>
    </source>
</evidence>
<reference evidence="1" key="1">
    <citation type="journal article" date="2015" name="Front. Microbiol.">
        <title>Combining genomic sequencing methods to explore viral diversity and reveal potential virus-host interactions.</title>
        <authorList>
            <person name="Chow C.E."/>
            <person name="Winget D.M."/>
            <person name="White R.A.III."/>
            <person name="Hallam S.J."/>
            <person name="Suttle C.A."/>
        </authorList>
    </citation>
    <scope>NUCLEOTIDE SEQUENCE</scope>
    <source>
        <strain evidence="1">H4084976</strain>
    </source>
</reference>
<proteinExistence type="predicted"/>
<accession>A0A0F7L4E9</accession>
<organism evidence="1">
    <name type="scientific">uncultured marine virus</name>
    <dbReference type="NCBI Taxonomy" id="186617"/>
    <lineage>
        <taxon>Viruses</taxon>
        <taxon>environmental samples</taxon>
    </lineage>
</organism>
<name>A0A0F7L4E9_9VIRU</name>
<dbReference type="EMBL" id="KR029593">
    <property type="protein sequence ID" value="AKH47399.1"/>
    <property type="molecule type" value="Genomic_DNA"/>
</dbReference>
<sequence length="54" mass="6385">MNLKKFKKTNTGLYVIHKGKRVNVYSLGQLEKLQQQSIFNKLKRAILRVLKKQL</sequence>